<dbReference type="Gene3D" id="2.170.130.10">
    <property type="entry name" value="TonB-dependent receptor, plug domain"/>
    <property type="match status" value="1"/>
</dbReference>
<sequence length="908" mass="103690">MTKHYITGLHIRTLILMWGLLLALQTAHAQKAEARLSFSIRNATLEEFVKRLENSTGFSFIYGEEVKINRRITLNVEQKTLKEILNLAFANEPVSYQISGKHILLQKKKQKPASRKFTISGYVTDEASSETLIGANILESRQRQGTTTNPYGFYSLTLPEGETELAFSYLGYETQRYNIALEKDTLINIRMRDNNQLEEVVIVSNKTEAGVTATQMGAIEIPMAQIKNTPSILGEADVMKTIQLMPGVQAGVEGSAGLYVRGGGPDQNLILLDGVPVYNVDHLFGFFSVFTPEAVKKVTLFKSSFPARFGGRLSSVVDVRTNDGDMKKYHGTLSVGLLASKIQLEGPIIKDRTSFNISGRRSYLDLIAKPFMPKDDKTSYYFYDINAKINHKFSDRSRLFLNFYNGKDHYAYKYKSDFTYHSGADPNISEVNNFNEDQLSLDWGNTIVSGRWNYIFNQKLFCNTTVAYNKYQMNTRSNTFARTTQSGTSSENNYQSHYFSGIRDWSYQMDFDYSPVPTHDIKFGLSYQRHNFHPEVSTSKIQEKEGGKLEKDTLYNSISNSAVRAHEFSAYIEDNFEWGSRLRINIGAHLSMFNVQKKSYFSVQPRISARYQLNGNVAFKASYTKMSQYIHLLSSTPIAMPTDLWVPVTSEIKPMQAHQYSIGSYYTGIRGWEFSVEAYYKDMRNVVEYKDGVSFFGSSSGWEKKVEMGKGRSMGIEFMLQRTIGKTTGWLSYTLAKSDRQFAKGSINQGVRFPYKYDRRHNINLVVNHKFNNRIDIGASWMFATGGTSTIPEEVTGALRPGEDYVRQEDYIEHRNNFRLPPSHRLNIGVNFNKKTKHGMRTWNISVYNAYNAMNPTLVYSNGNSGYGDYVKNQEDGNVYYRYTPRKRKITKLTILPCIPSITYTYKF</sequence>
<evidence type="ECO:0000256" key="3">
    <source>
        <dbReference type="ARBA" id="ARBA00022452"/>
    </source>
</evidence>
<dbReference type="EMBL" id="JACRTF010000001">
    <property type="protein sequence ID" value="MBC8593354.1"/>
    <property type="molecule type" value="Genomic_DNA"/>
</dbReference>
<evidence type="ECO:0000256" key="4">
    <source>
        <dbReference type="ARBA" id="ARBA00022496"/>
    </source>
</evidence>
<evidence type="ECO:0000256" key="11">
    <source>
        <dbReference type="ARBA" id="ARBA00023237"/>
    </source>
</evidence>
<feature type="domain" description="Secretin/TonB short N-terminal" evidence="13">
    <location>
        <begin position="58"/>
        <end position="108"/>
    </location>
</feature>
<dbReference type="GO" id="GO:0044718">
    <property type="term" value="P:siderophore transmembrane transport"/>
    <property type="evidence" value="ECO:0007669"/>
    <property type="project" value="TreeGrafter"/>
</dbReference>
<comment type="subcellular location">
    <subcellularLocation>
        <location evidence="1">Cell outer membrane</location>
        <topology evidence="1">Multi-pass membrane protein</topology>
    </subcellularLocation>
</comment>
<organism evidence="14 15">
    <name type="scientific">Jilunia laotingensis</name>
    <dbReference type="NCBI Taxonomy" id="2763675"/>
    <lineage>
        <taxon>Bacteria</taxon>
        <taxon>Pseudomonadati</taxon>
        <taxon>Bacteroidota</taxon>
        <taxon>Bacteroidia</taxon>
        <taxon>Bacteroidales</taxon>
        <taxon>Bacteroidaceae</taxon>
        <taxon>Jilunia</taxon>
    </lineage>
</organism>
<evidence type="ECO:0000256" key="8">
    <source>
        <dbReference type="ARBA" id="ARBA00023077"/>
    </source>
</evidence>
<dbReference type="InterPro" id="IPR011662">
    <property type="entry name" value="Secretin/TonB_short_N"/>
</dbReference>
<keyword evidence="10 14" id="KW-0675">Receptor</keyword>
<comment type="caution">
    <text evidence="14">The sequence shown here is derived from an EMBL/GenBank/DDBJ whole genome shotgun (WGS) entry which is preliminary data.</text>
</comment>
<proteinExistence type="inferred from homology"/>
<dbReference type="GO" id="GO:0015344">
    <property type="term" value="F:siderophore uptake transmembrane transporter activity"/>
    <property type="evidence" value="ECO:0007669"/>
    <property type="project" value="TreeGrafter"/>
</dbReference>
<keyword evidence="8 12" id="KW-0798">TonB box</keyword>
<dbReference type="Pfam" id="PF00593">
    <property type="entry name" value="TonB_dep_Rec_b-barrel"/>
    <property type="match status" value="1"/>
</dbReference>
<dbReference type="InterPro" id="IPR039426">
    <property type="entry name" value="TonB-dep_rcpt-like"/>
</dbReference>
<evidence type="ECO:0000256" key="9">
    <source>
        <dbReference type="ARBA" id="ARBA00023136"/>
    </source>
</evidence>
<dbReference type="InterPro" id="IPR037066">
    <property type="entry name" value="Plug_dom_sf"/>
</dbReference>
<comment type="similarity">
    <text evidence="12">Belongs to the TonB-dependent receptor family.</text>
</comment>
<dbReference type="AlphaFoldDB" id="A0A926IPJ4"/>
<evidence type="ECO:0000313" key="14">
    <source>
        <dbReference type="EMBL" id="MBC8593354.1"/>
    </source>
</evidence>
<keyword evidence="15" id="KW-1185">Reference proteome</keyword>
<dbReference type="PANTHER" id="PTHR30069">
    <property type="entry name" value="TONB-DEPENDENT OUTER MEMBRANE RECEPTOR"/>
    <property type="match status" value="1"/>
</dbReference>
<evidence type="ECO:0000256" key="10">
    <source>
        <dbReference type="ARBA" id="ARBA00023170"/>
    </source>
</evidence>
<evidence type="ECO:0000256" key="2">
    <source>
        <dbReference type="ARBA" id="ARBA00022448"/>
    </source>
</evidence>
<keyword evidence="11" id="KW-0998">Cell outer membrane</keyword>
<evidence type="ECO:0000256" key="12">
    <source>
        <dbReference type="RuleBase" id="RU003357"/>
    </source>
</evidence>
<dbReference type="Pfam" id="PF07660">
    <property type="entry name" value="STN"/>
    <property type="match status" value="1"/>
</dbReference>
<dbReference type="Gene3D" id="2.40.170.20">
    <property type="entry name" value="TonB-dependent receptor, beta-barrel domain"/>
    <property type="match status" value="1"/>
</dbReference>
<accession>A0A926IPJ4</accession>
<dbReference type="SMART" id="SM00965">
    <property type="entry name" value="STN"/>
    <property type="match status" value="1"/>
</dbReference>
<dbReference type="SUPFAM" id="SSF56935">
    <property type="entry name" value="Porins"/>
    <property type="match status" value="1"/>
</dbReference>
<dbReference type="Gene3D" id="2.60.40.1120">
    <property type="entry name" value="Carboxypeptidase-like, regulatory domain"/>
    <property type="match status" value="1"/>
</dbReference>
<dbReference type="InterPro" id="IPR012910">
    <property type="entry name" value="Plug_dom"/>
</dbReference>
<evidence type="ECO:0000256" key="5">
    <source>
        <dbReference type="ARBA" id="ARBA00022692"/>
    </source>
</evidence>
<dbReference type="Gene3D" id="3.55.50.30">
    <property type="match status" value="1"/>
</dbReference>
<keyword evidence="4" id="KW-0406">Ion transport</keyword>
<reference evidence="14" key="1">
    <citation type="submission" date="2020-08" db="EMBL/GenBank/DDBJ databases">
        <title>Genome public.</title>
        <authorList>
            <person name="Liu C."/>
            <person name="Sun Q."/>
        </authorList>
    </citation>
    <scope>NUCLEOTIDE SEQUENCE</scope>
    <source>
        <strain evidence="14">N12</strain>
    </source>
</reference>
<dbReference type="InterPro" id="IPR000531">
    <property type="entry name" value="Beta-barrel_TonB"/>
</dbReference>
<keyword evidence="2" id="KW-0813">Transport</keyword>
<dbReference type="Proteomes" id="UP000651085">
    <property type="component" value="Unassembled WGS sequence"/>
</dbReference>
<dbReference type="SUPFAM" id="SSF49464">
    <property type="entry name" value="Carboxypeptidase regulatory domain-like"/>
    <property type="match status" value="1"/>
</dbReference>
<dbReference type="InterPro" id="IPR036942">
    <property type="entry name" value="Beta-barrel_TonB_sf"/>
</dbReference>
<dbReference type="InterPro" id="IPR008969">
    <property type="entry name" value="CarboxyPept-like_regulatory"/>
</dbReference>
<name>A0A926IPJ4_9BACT</name>
<evidence type="ECO:0000256" key="6">
    <source>
        <dbReference type="ARBA" id="ARBA00022729"/>
    </source>
</evidence>
<evidence type="ECO:0000256" key="7">
    <source>
        <dbReference type="ARBA" id="ARBA00023004"/>
    </source>
</evidence>
<keyword evidence="3" id="KW-1134">Transmembrane beta strand</keyword>
<keyword evidence="6" id="KW-0732">Signal</keyword>
<gene>
    <name evidence="14" type="ORF">H8744_08870</name>
</gene>
<evidence type="ECO:0000256" key="1">
    <source>
        <dbReference type="ARBA" id="ARBA00004571"/>
    </source>
</evidence>
<keyword evidence="9 12" id="KW-0472">Membrane</keyword>
<keyword evidence="5" id="KW-0812">Transmembrane</keyword>
<protein>
    <submittedName>
        <fullName evidence="14">TonB-dependent receptor</fullName>
    </submittedName>
</protein>
<evidence type="ECO:0000313" key="15">
    <source>
        <dbReference type="Proteomes" id="UP000651085"/>
    </source>
</evidence>
<keyword evidence="7" id="KW-0408">Iron</keyword>
<evidence type="ECO:0000259" key="13">
    <source>
        <dbReference type="SMART" id="SM00965"/>
    </source>
</evidence>
<dbReference type="GO" id="GO:0009279">
    <property type="term" value="C:cell outer membrane"/>
    <property type="evidence" value="ECO:0007669"/>
    <property type="project" value="UniProtKB-SubCell"/>
</dbReference>
<dbReference type="Pfam" id="PF07715">
    <property type="entry name" value="Plug"/>
    <property type="match status" value="1"/>
</dbReference>
<dbReference type="PANTHER" id="PTHR30069:SF29">
    <property type="entry name" value="HEMOGLOBIN AND HEMOGLOBIN-HAPTOGLOBIN-BINDING PROTEIN 1-RELATED"/>
    <property type="match status" value="1"/>
</dbReference>
<keyword evidence="4" id="KW-0410">Iron transport</keyword>
<dbReference type="Pfam" id="PF13715">
    <property type="entry name" value="CarbopepD_reg_2"/>
    <property type="match status" value="1"/>
</dbReference>